<dbReference type="RefSeq" id="WP_145795972.1">
    <property type="nucleotide sequence ID" value="NZ_BAAABR010000008.1"/>
</dbReference>
<keyword evidence="1 2" id="KW-0456">Lyase</keyword>
<comment type="subcellular location">
    <subcellularLocation>
        <location evidence="2">Secreted</location>
    </subcellularLocation>
</comment>
<keyword evidence="3" id="KW-0732">Signal</keyword>
<keyword evidence="6" id="KW-1185">Reference proteome</keyword>
<dbReference type="InterPro" id="IPR002022">
    <property type="entry name" value="Pec_lyase"/>
</dbReference>
<dbReference type="AlphaFoldDB" id="A0A561EZY9"/>
<evidence type="ECO:0000313" key="6">
    <source>
        <dbReference type="Proteomes" id="UP000318416"/>
    </source>
</evidence>
<dbReference type="GO" id="GO:0030570">
    <property type="term" value="F:pectate lyase activity"/>
    <property type="evidence" value="ECO:0007669"/>
    <property type="project" value="InterPro"/>
</dbReference>
<dbReference type="SUPFAM" id="SSF51126">
    <property type="entry name" value="Pectin lyase-like"/>
    <property type="match status" value="1"/>
</dbReference>
<accession>A0A561EZY9</accession>
<dbReference type="InterPro" id="IPR045032">
    <property type="entry name" value="PEL"/>
</dbReference>
<dbReference type="GO" id="GO:0005576">
    <property type="term" value="C:extracellular region"/>
    <property type="evidence" value="ECO:0007669"/>
    <property type="project" value="UniProtKB-SubCell"/>
</dbReference>
<dbReference type="PANTHER" id="PTHR31683">
    <property type="entry name" value="PECTATE LYASE 18-RELATED"/>
    <property type="match status" value="1"/>
</dbReference>
<organism evidence="5 6">
    <name type="scientific">Kitasatospora atroaurantiaca</name>
    <dbReference type="NCBI Taxonomy" id="285545"/>
    <lineage>
        <taxon>Bacteria</taxon>
        <taxon>Bacillati</taxon>
        <taxon>Actinomycetota</taxon>
        <taxon>Actinomycetes</taxon>
        <taxon>Kitasatosporales</taxon>
        <taxon>Streptomycetaceae</taxon>
        <taxon>Kitasatospora</taxon>
    </lineage>
</organism>
<comment type="caution">
    <text evidence="5">The sequence shown here is derived from an EMBL/GenBank/DDBJ whole genome shotgun (WGS) entry which is preliminary data.</text>
</comment>
<keyword evidence="2" id="KW-0119">Carbohydrate metabolism</keyword>
<reference evidence="5 6" key="1">
    <citation type="submission" date="2019-06" db="EMBL/GenBank/DDBJ databases">
        <title>Sequencing the genomes of 1000 actinobacteria strains.</title>
        <authorList>
            <person name="Klenk H.-P."/>
        </authorList>
    </citation>
    <scope>NUCLEOTIDE SEQUENCE [LARGE SCALE GENOMIC DNA]</scope>
    <source>
        <strain evidence="5 6">DSM 41649</strain>
    </source>
</reference>
<dbReference type="GO" id="GO:0000272">
    <property type="term" value="P:polysaccharide catabolic process"/>
    <property type="evidence" value="ECO:0007669"/>
    <property type="project" value="UniProtKB-KW"/>
</dbReference>
<dbReference type="OrthoDB" id="9804661at2"/>
<dbReference type="SMART" id="SM00656">
    <property type="entry name" value="Amb_all"/>
    <property type="match status" value="1"/>
</dbReference>
<dbReference type="EMBL" id="VIVR01000001">
    <property type="protein sequence ID" value="TWE21178.1"/>
    <property type="molecule type" value="Genomic_DNA"/>
</dbReference>
<dbReference type="InterPro" id="IPR012334">
    <property type="entry name" value="Pectin_lyas_fold"/>
</dbReference>
<evidence type="ECO:0000256" key="2">
    <source>
        <dbReference type="RuleBase" id="RU361173"/>
    </source>
</evidence>
<feature type="chain" id="PRO_5021803248" evidence="3">
    <location>
        <begin position="30"/>
        <end position="448"/>
    </location>
</feature>
<keyword evidence="2" id="KW-0964">Secreted</keyword>
<dbReference type="Proteomes" id="UP000318416">
    <property type="component" value="Unassembled WGS sequence"/>
</dbReference>
<proteinExistence type="inferred from homology"/>
<protein>
    <submittedName>
        <fullName evidence="5">Pectate lyase</fullName>
    </submittedName>
</protein>
<feature type="signal peptide" evidence="3">
    <location>
        <begin position="1"/>
        <end position="29"/>
    </location>
</feature>
<evidence type="ECO:0000259" key="4">
    <source>
        <dbReference type="SMART" id="SM00656"/>
    </source>
</evidence>
<keyword evidence="2" id="KW-0624">Polysaccharide degradation</keyword>
<dbReference type="Pfam" id="PF00544">
    <property type="entry name" value="Pectate_lyase_4"/>
    <property type="match status" value="1"/>
</dbReference>
<evidence type="ECO:0000313" key="5">
    <source>
        <dbReference type="EMBL" id="TWE21178.1"/>
    </source>
</evidence>
<dbReference type="PANTHER" id="PTHR31683:SF18">
    <property type="entry name" value="PECTATE LYASE 21-RELATED"/>
    <property type="match status" value="1"/>
</dbReference>
<feature type="domain" description="Pectate lyase" evidence="4">
    <location>
        <begin position="123"/>
        <end position="374"/>
    </location>
</feature>
<evidence type="ECO:0000256" key="1">
    <source>
        <dbReference type="ARBA" id="ARBA00023239"/>
    </source>
</evidence>
<name>A0A561EZY9_9ACTN</name>
<dbReference type="Gene3D" id="2.160.20.10">
    <property type="entry name" value="Single-stranded right-handed beta-helix, Pectin lyase-like"/>
    <property type="match status" value="1"/>
</dbReference>
<sequence length="448" mass="47430">MPIPRTFRLAAPLGSAMLTVALAAAPALATDGTQADRHRDAVGHAVLGAGDGWGSATTGTTGGSAAGTGYTRLVRTRAELVAALGGDNAGNGSDATPKIVYIEGTIDLNTDDTGRHLGCDDYAAGTGYTRDAYLAAYDPAVWGRSAEPSGPQEDARLAAQKTQARQVQISVGPNTTLVGIGHKAKLLGGGFLLKNVDNVAIRNLTFQDAADCFPQWDPTDGSTGTWNSMYDSVTLYNATHVWIDHNTFTDGGNRDAEQPLYYDRPYQVHDGQLDITNGSDYVTASWNVFRDHDKTNLVGSSNSSKVDPGHLRVTFHHNLWQNTVQRAPRVRFGQVDVYNNLYTPGAAEFEYSIGVGKSSQLVVQDNYFKLPAEIPAAKLLYNWGGTALTADGNLVNGTETDLIGAFNAANPAAPLGTSAGWTPVLRAEVSPVTALPHLVGHHAGAGRI</sequence>
<comment type="similarity">
    <text evidence="2">Belongs to the polysaccharide lyase 1 family.</text>
</comment>
<evidence type="ECO:0000256" key="3">
    <source>
        <dbReference type="SAM" id="SignalP"/>
    </source>
</evidence>
<gene>
    <name evidence="5" type="ORF">FB465_6345</name>
</gene>
<dbReference type="InterPro" id="IPR011050">
    <property type="entry name" value="Pectin_lyase_fold/virulence"/>
</dbReference>